<keyword evidence="1" id="KW-0547">Nucleotide-binding</keyword>
<evidence type="ECO:0000256" key="3">
    <source>
        <dbReference type="ARBA" id="ARBA00022840"/>
    </source>
</evidence>
<keyword evidence="2" id="KW-0378">Hydrolase</keyword>
<dbReference type="NCBIfam" id="TIGR00724">
    <property type="entry name" value="urea_amlyse_rel"/>
    <property type="match status" value="1"/>
</dbReference>
<dbReference type="InterPro" id="IPR052708">
    <property type="entry name" value="PxpC"/>
</dbReference>
<evidence type="ECO:0000256" key="1">
    <source>
        <dbReference type="ARBA" id="ARBA00022741"/>
    </source>
</evidence>
<dbReference type="PANTHER" id="PTHR43309">
    <property type="entry name" value="5-OXOPROLINASE SUBUNIT C"/>
    <property type="match status" value="1"/>
</dbReference>
<dbReference type="STRING" id="1499966.U14_03829"/>
<dbReference type="InterPro" id="IPR003778">
    <property type="entry name" value="CT_A_B"/>
</dbReference>
<dbReference type="SMART" id="SM00797">
    <property type="entry name" value="AHS2"/>
    <property type="match status" value="1"/>
</dbReference>
<dbReference type="HOGENOM" id="CLU_028967_0_1_0"/>
<accession>A0A081BQB1</accession>
<dbReference type="Pfam" id="PF02626">
    <property type="entry name" value="CT_A_B"/>
    <property type="match status" value="1"/>
</dbReference>
<feature type="domain" description="Carboxyltransferase" evidence="4">
    <location>
        <begin position="25"/>
        <end position="304"/>
    </location>
</feature>
<evidence type="ECO:0000259" key="4">
    <source>
        <dbReference type="SMART" id="SM00797"/>
    </source>
</evidence>
<dbReference type="GO" id="GO:0016829">
    <property type="term" value="F:lyase activity"/>
    <property type="evidence" value="ECO:0007669"/>
    <property type="project" value="UniProtKB-KW"/>
</dbReference>
<dbReference type="GO" id="GO:0005524">
    <property type="term" value="F:ATP binding"/>
    <property type="evidence" value="ECO:0007669"/>
    <property type="project" value="UniProtKB-KW"/>
</dbReference>
<dbReference type="PANTHER" id="PTHR43309:SF5">
    <property type="entry name" value="5-OXOPROLINASE SUBUNIT C"/>
    <property type="match status" value="1"/>
</dbReference>
<proteinExistence type="predicted"/>
<evidence type="ECO:0000256" key="2">
    <source>
        <dbReference type="ARBA" id="ARBA00022801"/>
    </source>
</evidence>
<keyword evidence="3" id="KW-0067">ATP-binding</keyword>
<evidence type="ECO:0000313" key="6">
    <source>
        <dbReference type="Proteomes" id="UP000030700"/>
    </source>
</evidence>
<gene>
    <name evidence="5" type="ORF">U14_03829</name>
</gene>
<dbReference type="SUPFAM" id="SSF50891">
    <property type="entry name" value="Cyclophilin-like"/>
    <property type="match status" value="1"/>
</dbReference>
<evidence type="ECO:0000313" key="5">
    <source>
        <dbReference type="EMBL" id="GAK52577.1"/>
    </source>
</evidence>
<dbReference type="EMBL" id="DF820458">
    <property type="protein sequence ID" value="GAK52577.1"/>
    <property type="molecule type" value="Genomic_DNA"/>
</dbReference>
<dbReference type="InterPro" id="IPR029000">
    <property type="entry name" value="Cyclophilin-like_dom_sf"/>
</dbReference>
<sequence length="342" mass="37008">MATLSVITPGLLTTIQDSWRSGFRRIGMPTAGVMDYDAARLSNLLLGNDENAPVLEMTLTGAKLACHDQLQFVITGGDMQPRLNGQPLELWTVYQAERGDQIDFAGLRSGCRTYLAVTGGFVAPVVMGSASTYLRGQLGGYSGRALQAGDVLQTGEPAPNKAHVGLKLPEAYHPNYRVALRVILGPQDDAFTPQGIETFLSSVYTVTHETDRMGCRLEGAKITHRLGADIISDGLMPGSIQVPAHGAPIIMLADAQTTGGYAKIAAVISVDLPSVAQMKPGDNLTFQPISVEDAQHLYRVREARMNALRAWVTSEIRMKNQPITMYRVTINGQSYHVSIQAR</sequence>
<keyword evidence="6" id="KW-1185">Reference proteome</keyword>
<reference evidence="5" key="1">
    <citation type="journal article" date="2015" name="PeerJ">
        <title>First genomic representation of candidate bacterial phylum KSB3 points to enhanced environmental sensing as a trigger of wastewater bulking.</title>
        <authorList>
            <person name="Sekiguchi Y."/>
            <person name="Ohashi A."/>
            <person name="Parks D.H."/>
            <person name="Yamauchi T."/>
            <person name="Tyson G.W."/>
            <person name="Hugenholtz P."/>
        </authorList>
    </citation>
    <scope>NUCLEOTIDE SEQUENCE [LARGE SCALE GENOMIC DNA]</scope>
</reference>
<dbReference type="AlphaFoldDB" id="A0A081BQB1"/>
<name>A0A081BQB1_9BACT</name>
<organism evidence="5">
    <name type="scientific">Candidatus Moduliflexus flocculans</name>
    <dbReference type="NCBI Taxonomy" id="1499966"/>
    <lineage>
        <taxon>Bacteria</taxon>
        <taxon>Candidatus Moduliflexota</taxon>
        <taxon>Candidatus Moduliflexia</taxon>
        <taxon>Candidatus Moduliflexales</taxon>
        <taxon>Candidatus Moduliflexaceae</taxon>
    </lineage>
</organism>
<dbReference type="Gene3D" id="2.40.100.10">
    <property type="entry name" value="Cyclophilin-like"/>
    <property type="match status" value="1"/>
</dbReference>
<dbReference type="Proteomes" id="UP000030700">
    <property type="component" value="Unassembled WGS sequence"/>
</dbReference>
<protein>
    <submittedName>
        <fullName evidence="5">Urea amidolyase related protein</fullName>
    </submittedName>
</protein>
<dbReference type="GO" id="GO:0016787">
    <property type="term" value="F:hydrolase activity"/>
    <property type="evidence" value="ECO:0007669"/>
    <property type="project" value="UniProtKB-KW"/>
</dbReference>
<keyword evidence="5" id="KW-0456">Lyase</keyword>